<dbReference type="EMBL" id="CAJNNW010008105">
    <property type="protein sequence ID" value="CAE8649755.1"/>
    <property type="molecule type" value="Genomic_DNA"/>
</dbReference>
<comment type="caution">
    <text evidence="8">The sequence shown here is derived from an EMBL/GenBank/DDBJ whole genome shotgun (WGS) entry which is preliminary data.</text>
</comment>
<proteinExistence type="inferred from homology"/>
<dbReference type="Pfam" id="PF09445">
    <property type="entry name" value="Methyltransf_15"/>
    <property type="match status" value="1"/>
</dbReference>
<feature type="non-terminal residue" evidence="8">
    <location>
        <position position="107"/>
    </location>
</feature>
<comment type="catalytic activity">
    <reaction evidence="4">
        <text>a 5'-end (N(7)-methyl 5'-triphosphoguanosine)-ribonucleoside in snoRNA + S-adenosyl-L-methionine = a 5'-end (N(2),N(7)-dimethyl 5'-triphosphoguanosine)-ribonucleoside in snoRNA + S-adenosyl-L-homocysteine + H(+)</text>
        <dbReference type="Rhea" id="RHEA:78475"/>
        <dbReference type="Rhea" id="RHEA-COMP:19086"/>
        <dbReference type="Rhea" id="RHEA-COMP:19088"/>
        <dbReference type="ChEBI" id="CHEBI:15378"/>
        <dbReference type="ChEBI" id="CHEBI:57856"/>
        <dbReference type="ChEBI" id="CHEBI:59789"/>
        <dbReference type="ChEBI" id="CHEBI:156461"/>
        <dbReference type="ChEBI" id="CHEBI:172880"/>
    </reaction>
    <physiologicalReaction direction="left-to-right" evidence="4">
        <dbReference type="Rhea" id="RHEA:78476"/>
    </physiologicalReaction>
</comment>
<evidence type="ECO:0000256" key="2">
    <source>
        <dbReference type="ARBA" id="ARBA00025783"/>
    </source>
</evidence>
<dbReference type="SUPFAM" id="SSF53335">
    <property type="entry name" value="S-adenosyl-L-methionine-dependent methyltransferases"/>
    <property type="match status" value="1"/>
</dbReference>
<name>A0A813IH54_POLGL</name>
<evidence type="ECO:0000313" key="8">
    <source>
        <dbReference type="EMBL" id="CAE8649755.1"/>
    </source>
</evidence>
<evidence type="ECO:0000256" key="3">
    <source>
        <dbReference type="ARBA" id="ARBA00047418"/>
    </source>
</evidence>
<evidence type="ECO:0000256" key="6">
    <source>
        <dbReference type="ARBA" id="ARBA00049075"/>
    </source>
</evidence>
<comment type="similarity">
    <text evidence="2">Belongs to the methyltransferase superfamily. Trimethylguanosine synthase family.</text>
</comment>
<evidence type="ECO:0000256" key="4">
    <source>
        <dbReference type="ARBA" id="ARBA00048740"/>
    </source>
</evidence>
<evidence type="ECO:0000313" key="9">
    <source>
        <dbReference type="Proteomes" id="UP000626109"/>
    </source>
</evidence>
<dbReference type="Gene3D" id="3.40.50.150">
    <property type="entry name" value="Vaccinia Virus protein VP39"/>
    <property type="match status" value="1"/>
</dbReference>
<dbReference type="GO" id="GO:0036261">
    <property type="term" value="P:7-methylguanosine cap hypermethylation"/>
    <property type="evidence" value="ECO:0007669"/>
    <property type="project" value="InterPro"/>
</dbReference>
<comment type="catalytic activity">
    <reaction evidence="6">
        <text>a 5'-end (N(7)-methyl 5'-triphosphoguanosine)-ribonucleoside in snRNA + S-adenosyl-L-methionine = a 5'-end (N(2),N(7)-dimethyl 5'-triphosphoguanosine)-ribonucleoside in snRNA + S-adenosyl-L-homocysteine + H(+)</text>
        <dbReference type="Rhea" id="RHEA:78471"/>
        <dbReference type="Rhea" id="RHEA-COMP:19085"/>
        <dbReference type="Rhea" id="RHEA-COMP:19087"/>
        <dbReference type="ChEBI" id="CHEBI:15378"/>
        <dbReference type="ChEBI" id="CHEBI:57856"/>
        <dbReference type="ChEBI" id="CHEBI:59789"/>
        <dbReference type="ChEBI" id="CHEBI:156461"/>
        <dbReference type="ChEBI" id="CHEBI:172880"/>
    </reaction>
    <physiologicalReaction direction="left-to-right" evidence="6">
        <dbReference type="Rhea" id="RHEA:78472"/>
    </physiologicalReaction>
</comment>
<gene>
    <name evidence="8" type="ORF">PGLA2088_LOCUS7702</name>
</gene>
<comment type="catalytic activity">
    <reaction evidence="5">
        <text>a 5'-end (N(2),N(7)-dimethyl 5'-triphosphoguanosine)-ribonucleoside in snRNA + S-adenosyl-L-methionine = a 5'-end (N(2),N(2),N(7)-trimethyl 5'-triphosphoguanosine)-ribonucleoside in snRNA + S-adenosyl-L-homocysteine + H(+)</text>
        <dbReference type="Rhea" id="RHEA:78479"/>
        <dbReference type="Rhea" id="RHEA-COMP:19087"/>
        <dbReference type="Rhea" id="RHEA-COMP:19089"/>
        <dbReference type="ChEBI" id="CHEBI:15378"/>
        <dbReference type="ChEBI" id="CHEBI:57856"/>
        <dbReference type="ChEBI" id="CHEBI:59789"/>
        <dbReference type="ChEBI" id="CHEBI:167623"/>
        <dbReference type="ChEBI" id="CHEBI:172880"/>
    </reaction>
    <physiologicalReaction direction="left-to-right" evidence="5">
        <dbReference type="Rhea" id="RHEA:78480"/>
    </physiologicalReaction>
</comment>
<protein>
    <recommendedName>
        <fullName evidence="1">Trimethylguanosine synthase</fullName>
    </recommendedName>
    <alternativeName>
        <fullName evidence="7">Cap-specific guanine-N(2) methyltransferase</fullName>
    </alternativeName>
</protein>
<feature type="non-terminal residue" evidence="8">
    <location>
        <position position="1"/>
    </location>
</feature>
<evidence type="ECO:0000256" key="1">
    <source>
        <dbReference type="ARBA" id="ARBA00018517"/>
    </source>
</evidence>
<evidence type="ECO:0000256" key="7">
    <source>
        <dbReference type="ARBA" id="ARBA00049790"/>
    </source>
</evidence>
<evidence type="ECO:0000256" key="5">
    <source>
        <dbReference type="ARBA" id="ARBA00048763"/>
    </source>
</evidence>
<organism evidence="8 9">
    <name type="scientific">Polarella glacialis</name>
    <name type="common">Dinoflagellate</name>
    <dbReference type="NCBI Taxonomy" id="89957"/>
    <lineage>
        <taxon>Eukaryota</taxon>
        <taxon>Sar</taxon>
        <taxon>Alveolata</taxon>
        <taxon>Dinophyceae</taxon>
        <taxon>Suessiales</taxon>
        <taxon>Suessiaceae</taxon>
        <taxon>Polarella</taxon>
    </lineage>
</organism>
<comment type="catalytic activity">
    <reaction evidence="3">
        <text>a 5'-end (N(2),N(7)-dimethyl 5'-triphosphoguanosine)-ribonucleoside in snoRNA + S-adenosyl-L-methionine = a 5'-end (N(2),N(2),N(7)-trimethyl 5'-triphosphoguanosine)-ribonucleoside in snoRNA + S-adenosyl-L-homocysteine + H(+)</text>
        <dbReference type="Rhea" id="RHEA:78507"/>
        <dbReference type="Rhea" id="RHEA-COMP:19088"/>
        <dbReference type="Rhea" id="RHEA-COMP:19090"/>
        <dbReference type="ChEBI" id="CHEBI:15378"/>
        <dbReference type="ChEBI" id="CHEBI:57856"/>
        <dbReference type="ChEBI" id="CHEBI:59789"/>
        <dbReference type="ChEBI" id="CHEBI:167623"/>
        <dbReference type="ChEBI" id="CHEBI:172880"/>
    </reaction>
    <physiologicalReaction direction="left-to-right" evidence="3">
        <dbReference type="Rhea" id="RHEA:78508"/>
    </physiologicalReaction>
</comment>
<accession>A0A813IH54</accession>
<dbReference type="GO" id="GO:0008168">
    <property type="term" value="F:methyltransferase activity"/>
    <property type="evidence" value="ECO:0007669"/>
    <property type="project" value="InterPro"/>
</dbReference>
<reference evidence="8" key="1">
    <citation type="submission" date="2021-02" db="EMBL/GenBank/DDBJ databases">
        <authorList>
            <person name="Dougan E. K."/>
            <person name="Rhodes N."/>
            <person name="Thang M."/>
            <person name="Chan C."/>
        </authorList>
    </citation>
    <scope>NUCLEOTIDE SEQUENCE</scope>
</reference>
<dbReference type="InterPro" id="IPR029063">
    <property type="entry name" value="SAM-dependent_MTases_sf"/>
</dbReference>
<dbReference type="InterPro" id="IPR019012">
    <property type="entry name" value="RNA_cap_Gua-N2-MeTrfase"/>
</dbReference>
<sequence>LVLSIDNRRSRLRAARHNAMIYSSFGRVELVLADAASLQRLLRPGVVAGVFLSPPWAEEGLVAKDQGAFSVRQLAAGLDAAEILRSALAVAPSAAMFLPRVTPRQEV</sequence>
<dbReference type="Proteomes" id="UP000626109">
    <property type="component" value="Unassembled WGS sequence"/>
</dbReference>
<dbReference type="AlphaFoldDB" id="A0A813IH54"/>